<dbReference type="SUPFAM" id="SSF81665">
    <property type="entry name" value="Calcium ATPase, transmembrane domain M"/>
    <property type="match status" value="1"/>
</dbReference>
<feature type="transmembrane region" description="Helical" evidence="14">
    <location>
        <begin position="641"/>
        <end position="660"/>
    </location>
</feature>
<dbReference type="InterPro" id="IPR008250">
    <property type="entry name" value="ATPase_P-typ_transduc_dom_A_sf"/>
</dbReference>
<name>A0A5J5I318_9BACI</name>
<gene>
    <name evidence="16" type="ORF">F4V44_02140</name>
</gene>
<proteinExistence type="inferred from homology"/>
<keyword evidence="3" id="KW-0813">Transport</keyword>
<dbReference type="FunFam" id="2.70.150.10:FF:000002">
    <property type="entry name" value="Copper-transporting ATPase 1, putative"/>
    <property type="match status" value="1"/>
</dbReference>
<dbReference type="PANTHER" id="PTHR48085">
    <property type="entry name" value="CADMIUM/ZINC-TRANSPORTING ATPASE HMA2-RELATED"/>
    <property type="match status" value="1"/>
</dbReference>
<dbReference type="InterPro" id="IPR027256">
    <property type="entry name" value="P-typ_ATPase_IB"/>
</dbReference>
<dbReference type="PRINTS" id="PR00119">
    <property type="entry name" value="CATATPASE"/>
</dbReference>
<keyword evidence="6 14" id="KW-0812">Transmembrane</keyword>
<dbReference type="GO" id="GO:0005886">
    <property type="term" value="C:plasma membrane"/>
    <property type="evidence" value="ECO:0007669"/>
    <property type="project" value="UniProtKB-SubCell"/>
</dbReference>
<keyword evidence="14" id="KW-0547">Nucleotide-binding</keyword>
<keyword evidence="10" id="KW-0406">Ion transport</keyword>
<keyword evidence="14" id="KW-0067">ATP-binding</keyword>
<accession>A0A5J5I318</accession>
<dbReference type="InterPro" id="IPR051014">
    <property type="entry name" value="Cation_Transport_ATPase_IB"/>
</dbReference>
<dbReference type="GO" id="GO:0008551">
    <property type="term" value="F:P-type cadmium transporter activity"/>
    <property type="evidence" value="ECO:0007669"/>
    <property type="project" value="UniProtKB-EC"/>
</dbReference>
<keyword evidence="9 14" id="KW-1133">Transmembrane helix</keyword>
<dbReference type="InterPro" id="IPR023298">
    <property type="entry name" value="ATPase_P-typ_TM_dom_sf"/>
</dbReference>
<comment type="similarity">
    <text evidence="2 14">Belongs to the cation transport ATPase (P-type) (TC 3.A.3) family. Type IB subfamily.</text>
</comment>
<evidence type="ECO:0000256" key="2">
    <source>
        <dbReference type="ARBA" id="ARBA00006024"/>
    </source>
</evidence>
<dbReference type="GO" id="GO:0046872">
    <property type="term" value="F:metal ion binding"/>
    <property type="evidence" value="ECO:0007669"/>
    <property type="project" value="UniProtKB-KW"/>
</dbReference>
<dbReference type="InterPro" id="IPR059000">
    <property type="entry name" value="ATPase_P-type_domA"/>
</dbReference>
<evidence type="ECO:0000256" key="8">
    <source>
        <dbReference type="ARBA" id="ARBA00022967"/>
    </source>
</evidence>
<keyword evidence="14" id="KW-1003">Cell membrane</keyword>
<keyword evidence="11 14" id="KW-0472">Membrane</keyword>
<evidence type="ECO:0000313" key="17">
    <source>
        <dbReference type="Proteomes" id="UP000326671"/>
    </source>
</evidence>
<sequence>MVVLHSVPGRMRLYLDSALPSAKIEAWFRTIPGIYSAAYTACTKSLLFYYDQNFQPKRLHRLLKELDKTAEMQDGKQPSVKKRLSQVSLASLLYALHWFLSKNPVPYIRLVDRLIGVIVLLLSASTIKDAYTGIAKDRKLNSDFLTVCSLLACLYLKQSSSALIIYIMSTVSELLTDMTTMKTKRHLESLIKLEAPHAWKVEKDGTIHKTAAEKIQIDDLVKVFQGERIPVDGVVVTGNALVDESAITGEYKPKNKFPEDEVFSGSICKKGEMTVRVTKTGRETALGRMIQLIEEAYSSKAPTQEYANAIAEKMVGVSFALTIGTYLITRNVNRALSMLVIDFVCGIKLSTAAAFSAAIGKAAKKGALIKSGSHIEQLADIETIVLDKTGTITEGKPYVQKIKCFNGFTPGEVVFYSSSLEQTSTHPLAHAILEAAKRRGITPAQVIEESKITEVTGKGLFGMIKGRDIKAGSLAFLQEQGVQITEQTTKELYSVYTAIDGKLAGAFLIQDIIRPGMKHTIKQLRLRGVKKVVMLTGDMLESANRIARQVQVDKVFARMLPEQKLRFIEKEKRKRKVAMVGDGMNDAPALTKADIGITFGGKRTDLAVEASDVVISNDNPYVLTELIDLSKKTKRTVKQNVIATFVINGGAILLGALGLISSVTGAAIHNLTTIGVVLNSMKILV</sequence>
<evidence type="ECO:0000256" key="14">
    <source>
        <dbReference type="RuleBase" id="RU362081"/>
    </source>
</evidence>
<dbReference type="EC" id="7.2.2.21" evidence="12"/>
<dbReference type="Pfam" id="PF00122">
    <property type="entry name" value="E1-E2_ATPase"/>
    <property type="match status" value="1"/>
</dbReference>
<evidence type="ECO:0000256" key="7">
    <source>
        <dbReference type="ARBA" id="ARBA00022723"/>
    </source>
</evidence>
<dbReference type="NCBIfam" id="TIGR01525">
    <property type="entry name" value="ATPase-IB_hvy"/>
    <property type="match status" value="1"/>
</dbReference>
<reference evidence="16 17" key="1">
    <citation type="submission" date="2019-09" db="EMBL/GenBank/DDBJ databases">
        <title>Whole genome sequences of isolates from the Mars Exploration Rovers.</title>
        <authorList>
            <person name="Seuylemezian A."/>
            <person name="Vaishampayan P."/>
        </authorList>
    </citation>
    <scope>NUCLEOTIDE SEQUENCE [LARGE SCALE GENOMIC DNA]</scope>
    <source>
        <strain evidence="16 17">MER_TA_151</strain>
    </source>
</reference>
<evidence type="ECO:0000256" key="4">
    <source>
        <dbReference type="ARBA" id="ARBA00022539"/>
    </source>
</evidence>
<keyword evidence="4" id="KW-0104">Cadmium</keyword>
<dbReference type="PANTHER" id="PTHR48085:SF5">
    <property type="entry name" value="CADMIUM_ZINC-TRANSPORTING ATPASE HMA4-RELATED"/>
    <property type="match status" value="1"/>
</dbReference>
<dbReference type="InterPro" id="IPR023299">
    <property type="entry name" value="ATPase_P-typ_cyto_dom_N"/>
</dbReference>
<dbReference type="Gene3D" id="3.40.50.1000">
    <property type="entry name" value="HAD superfamily/HAD-like"/>
    <property type="match status" value="1"/>
</dbReference>
<dbReference type="SFLD" id="SFLDF00027">
    <property type="entry name" value="p-type_atpase"/>
    <property type="match status" value="1"/>
</dbReference>
<evidence type="ECO:0000256" key="11">
    <source>
        <dbReference type="ARBA" id="ARBA00023136"/>
    </source>
</evidence>
<organism evidence="16 17">
    <name type="scientific">Niallia endozanthoxylica</name>
    <dbReference type="NCBI Taxonomy" id="2036016"/>
    <lineage>
        <taxon>Bacteria</taxon>
        <taxon>Bacillati</taxon>
        <taxon>Bacillota</taxon>
        <taxon>Bacilli</taxon>
        <taxon>Bacillales</taxon>
        <taxon>Bacillaceae</taxon>
        <taxon>Niallia</taxon>
    </lineage>
</organism>
<dbReference type="SFLD" id="SFLDG00002">
    <property type="entry name" value="C1.7:_P-type_atpase_like"/>
    <property type="match status" value="1"/>
</dbReference>
<comment type="caution">
    <text evidence="14">Lacks conserved residue(s) required for the propagation of feature annotation.</text>
</comment>
<protein>
    <recommendedName>
        <fullName evidence="12">Cd(2+)-exporting ATPase</fullName>
        <ecNumber evidence="12">7.2.2.21</ecNumber>
    </recommendedName>
</protein>
<dbReference type="InterPro" id="IPR023214">
    <property type="entry name" value="HAD_sf"/>
</dbReference>
<dbReference type="SUPFAM" id="SSF56784">
    <property type="entry name" value="HAD-like"/>
    <property type="match status" value="1"/>
</dbReference>
<comment type="catalytic activity">
    <reaction evidence="13">
        <text>Cd(2+)(in) + ATP + H2O = Cd(2+)(out) + ADP + phosphate + H(+)</text>
        <dbReference type="Rhea" id="RHEA:12132"/>
        <dbReference type="ChEBI" id="CHEBI:15377"/>
        <dbReference type="ChEBI" id="CHEBI:15378"/>
        <dbReference type="ChEBI" id="CHEBI:30616"/>
        <dbReference type="ChEBI" id="CHEBI:43474"/>
        <dbReference type="ChEBI" id="CHEBI:48775"/>
        <dbReference type="ChEBI" id="CHEBI:456216"/>
        <dbReference type="EC" id="7.2.2.21"/>
    </reaction>
</comment>
<dbReference type="Gene3D" id="2.70.150.10">
    <property type="entry name" value="Calcium-transporting ATPase, cytoplasmic transduction domain A"/>
    <property type="match status" value="1"/>
</dbReference>
<evidence type="ECO:0000256" key="1">
    <source>
        <dbReference type="ARBA" id="ARBA00004651"/>
    </source>
</evidence>
<dbReference type="Proteomes" id="UP000326671">
    <property type="component" value="Unassembled WGS sequence"/>
</dbReference>
<comment type="caution">
    <text evidence="16">The sequence shown here is derived from an EMBL/GenBank/DDBJ whole genome shotgun (WGS) entry which is preliminary data.</text>
</comment>
<dbReference type="InterPro" id="IPR001757">
    <property type="entry name" value="P_typ_ATPase"/>
</dbReference>
<dbReference type="NCBIfam" id="TIGR01494">
    <property type="entry name" value="ATPase_P-type"/>
    <property type="match status" value="1"/>
</dbReference>
<dbReference type="AlphaFoldDB" id="A0A5J5I318"/>
<dbReference type="SFLD" id="SFLDS00003">
    <property type="entry name" value="Haloacid_Dehalogenase"/>
    <property type="match status" value="1"/>
</dbReference>
<dbReference type="PRINTS" id="PR00120">
    <property type="entry name" value="HATPASE"/>
</dbReference>
<dbReference type="InterPro" id="IPR018303">
    <property type="entry name" value="ATPase_P-typ_P_site"/>
</dbReference>
<comment type="subcellular location">
    <subcellularLocation>
        <location evidence="1">Cell membrane</location>
        <topology evidence="1">Multi-pass membrane protein</topology>
    </subcellularLocation>
</comment>
<evidence type="ECO:0000256" key="10">
    <source>
        <dbReference type="ARBA" id="ARBA00023065"/>
    </source>
</evidence>
<dbReference type="Pfam" id="PF00702">
    <property type="entry name" value="Hydrolase"/>
    <property type="match status" value="1"/>
</dbReference>
<evidence type="ECO:0000259" key="15">
    <source>
        <dbReference type="Pfam" id="PF00122"/>
    </source>
</evidence>
<keyword evidence="8" id="KW-1278">Translocase</keyword>
<evidence type="ECO:0000256" key="3">
    <source>
        <dbReference type="ARBA" id="ARBA00022448"/>
    </source>
</evidence>
<evidence type="ECO:0000256" key="9">
    <source>
        <dbReference type="ARBA" id="ARBA00022989"/>
    </source>
</evidence>
<dbReference type="PROSITE" id="PS00154">
    <property type="entry name" value="ATPASE_E1_E2"/>
    <property type="match status" value="1"/>
</dbReference>
<dbReference type="InterPro" id="IPR044492">
    <property type="entry name" value="P_typ_ATPase_HD_dom"/>
</dbReference>
<keyword evidence="7 14" id="KW-0479">Metal-binding</keyword>
<dbReference type="Gene3D" id="3.40.1110.10">
    <property type="entry name" value="Calcium-transporting ATPase, cytoplasmic domain N"/>
    <property type="match status" value="1"/>
</dbReference>
<keyword evidence="17" id="KW-1185">Reference proteome</keyword>
<feature type="domain" description="P-type ATPase A" evidence="15">
    <location>
        <begin position="193"/>
        <end position="294"/>
    </location>
</feature>
<keyword evidence="5" id="KW-0597">Phosphoprotein</keyword>
<evidence type="ECO:0000313" key="16">
    <source>
        <dbReference type="EMBL" id="KAA9030617.1"/>
    </source>
</evidence>
<evidence type="ECO:0000256" key="5">
    <source>
        <dbReference type="ARBA" id="ARBA00022553"/>
    </source>
</evidence>
<dbReference type="OrthoDB" id="9813266at2"/>
<dbReference type="SUPFAM" id="SSF81653">
    <property type="entry name" value="Calcium ATPase, transduction domain A"/>
    <property type="match status" value="1"/>
</dbReference>
<evidence type="ECO:0000256" key="6">
    <source>
        <dbReference type="ARBA" id="ARBA00022692"/>
    </source>
</evidence>
<dbReference type="GO" id="GO:0016887">
    <property type="term" value="F:ATP hydrolysis activity"/>
    <property type="evidence" value="ECO:0007669"/>
    <property type="project" value="InterPro"/>
</dbReference>
<evidence type="ECO:0000256" key="13">
    <source>
        <dbReference type="ARBA" id="ARBA00049338"/>
    </source>
</evidence>
<dbReference type="GO" id="GO:0005524">
    <property type="term" value="F:ATP binding"/>
    <property type="evidence" value="ECO:0007669"/>
    <property type="project" value="UniProtKB-UniRule"/>
</dbReference>
<dbReference type="InterPro" id="IPR036412">
    <property type="entry name" value="HAD-like_sf"/>
</dbReference>
<dbReference type="EMBL" id="VYKL01000006">
    <property type="protein sequence ID" value="KAA9030617.1"/>
    <property type="molecule type" value="Genomic_DNA"/>
</dbReference>
<evidence type="ECO:0000256" key="12">
    <source>
        <dbReference type="ARBA" id="ARBA00039103"/>
    </source>
</evidence>